<evidence type="ECO:0000313" key="3">
    <source>
        <dbReference type="EMBL" id="MBD1548110.1"/>
    </source>
</evidence>
<comment type="caution">
    <text evidence="3">The sequence shown here is derived from an EMBL/GenBank/DDBJ whole genome shotgun (WGS) entry which is preliminary data.</text>
</comment>
<dbReference type="InterPro" id="IPR018389">
    <property type="entry name" value="DctP_fam"/>
</dbReference>
<dbReference type="RefSeq" id="WP_190292850.1">
    <property type="nucleotide sequence ID" value="NZ_JABFCZ010000020.1"/>
</dbReference>
<dbReference type="NCBIfam" id="NF037995">
    <property type="entry name" value="TRAP_S1"/>
    <property type="match status" value="1"/>
</dbReference>
<organism evidence="3 4">
    <name type="scientific">Roseibium aggregatum</name>
    <dbReference type="NCBI Taxonomy" id="187304"/>
    <lineage>
        <taxon>Bacteria</taxon>
        <taxon>Pseudomonadati</taxon>
        <taxon>Pseudomonadota</taxon>
        <taxon>Alphaproteobacteria</taxon>
        <taxon>Hyphomicrobiales</taxon>
        <taxon>Stappiaceae</taxon>
        <taxon>Roseibium</taxon>
    </lineage>
</organism>
<dbReference type="CDD" id="cd13665">
    <property type="entry name" value="PBP2_TRAP_Dctp3_4"/>
    <property type="match status" value="1"/>
</dbReference>
<dbReference type="AlphaFoldDB" id="A0A926S7B7"/>
<dbReference type="PANTHER" id="PTHR33376:SF15">
    <property type="entry name" value="BLL6794 PROTEIN"/>
    <property type="match status" value="1"/>
</dbReference>
<dbReference type="EMBL" id="JABFCZ010000020">
    <property type="protein sequence ID" value="MBD1548110.1"/>
    <property type="molecule type" value="Genomic_DNA"/>
</dbReference>
<evidence type="ECO:0000313" key="4">
    <source>
        <dbReference type="Proteomes" id="UP000598467"/>
    </source>
</evidence>
<gene>
    <name evidence="3" type="ORF">HK439_17735</name>
</gene>
<dbReference type="GO" id="GO:0055085">
    <property type="term" value="P:transmembrane transport"/>
    <property type="evidence" value="ECO:0007669"/>
    <property type="project" value="InterPro"/>
</dbReference>
<evidence type="ECO:0000256" key="1">
    <source>
        <dbReference type="ARBA" id="ARBA00022729"/>
    </source>
</evidence>
<feature type="signal peptide" evidence="2">
    <location>
        <begin position="1"/>
        <end position="26"/>
    </location>
</feature>
<sequence length="344" mass="36897">MFAKLKYLALGAVALGAMSLSGAASAETTLTLSSWLPPKHPIVEHMIEPWIAEVEKATNGNVKIKILPKAMGKPPAHFDIAKDGLADISYGVHGYQPGRFLMTKAVEMPFLGDSATASSVAYWRIYKKYLEKFDEHKGTVVLGVFTHGPGEMFNAVRPVNQLSDLDGLKIRVGGGVVNDVTQALGVTSLLKPASKSYELMSNGVADGVFFPKESIASFKLSKLVRYATFVPGGLYNTSFFLVMNPASFNKLSKEDQDAIMKVSGENFARIAGKGWDDADKAGVATMEADGVEITTASDDFVAAIKAKTDPIEAAWIAEVTEKGLDGAKVMADLRAEIAKVEAEQ</sequence>
<evidence type="ECO:0000256" key="2">
    <source>
        <dbReference type="SAM" id="SignalP"/>
    </source>
</evidence>
<proteinExistence type="predicted"/>
<dbReference type="PANTHER" id="PTHR33376">
    <property type="match status" value="1"/>
</dbReference>
<reference evidence="3" key="1">
    <citation type="submission" date="2020-05" db="EMBL/GenBank/DDBJ databases">
        <title>Identification of trans-AT polyketide cluster in two marine bacteria, producers of a novel glutaramide-containing polyketide sesbanimide D and analogs.</title>
        <authorList>
            <person name="Kacar D."/>
            <person name="Rodriguez P."/>
            <person name="Canedo L."/>
            <person name="Gonzalez E."/>
            <person name="Galan B."/>
            <person name="De La Calle F."/>
            <person name="Garcia J.L."/>
        </authorList>
    </citation>
    <scope>NUCLEOTIDE SEQUENCE</scope>
    <source>
        <strain evidence="3">PHM038</strain>
    </source>
</reference>
<keyword evidence="1 2" id="KW-0732">Signal</keyword>
<dbReference type="Gene3D" id="3.40.190.170">
    <property type="entry name" value="Bacterial extracellular solute-binding protein, family 7"/>
    <property type="match status" value="1"/>
</dbReference>
<dbReference type="InterPro" id="IPR038404">
    <property type="entry name" value="TRAP_DctP_sf"/>
</dbReference>
<protein>
    <submittedName>
        <fullName evidence="3">TRAP transporter substrate-binding protein</fullName>
    </submittedName>
</protein>
<dbReference type="Proteomes" id="UP000598467">
    <property type="component" value="Unassembled WGS sequence"/>
</dbReference>
<accession>A0A926S7B7</accession>
<name>A0A926S7B7_9HYPH</name>
<dbReference type="Pfam" id="PF03480">
    <property type="entry name" value="DctP"/>
    <property type="match status" value="1"/>
</dbReference>
<feature type="chain" id="PRO_5036791477" evidence="2">
    <location>
        <begin position="27"/>
        <end position="344"/>
    </location>
</feature>